<feature type="domain" description="URB1 C-terminal" evidence="2">
    <location>
        <begin position="895"/>
        <end position="1088"/>
    </location>
</feature>
<dbReference type="PANTHER" id="PTHR13500:SF0">
    <property type="entry name" value="NUCLEOLAR PRE-RIBOSOMAL-ASSOCIATED PROTEIN 1"/>
    <property type="match status" value="1"/>
</dbReference>
<sequence length="1135" mass="127207">MAKRPADVEDNNHPYQKRQKILALGTTSSQVEIINSTRQLQQLLAFDQDAGRLKHAIKSFKAFLDSFGLDIGRAEKLSILKGFLQIQKSSDDKDKDAVFLADVMQIWSFASQSNNETLLSAVPAVLALLLRTISHELELLDYGLRLGRTLLQKPYQELVARGLTANKSKEFLISPVLRLLREITTFDGGVLAKQVFRARDQTYKNLARNLNLRYSGDGVEDRRKPSVRTNALLFLLSALKLLPSDAKRELLNQRDVVIAVTRDIKDDPPFMIREILDCLRISILQDHALPRDAKTKAINAKSLERIATLYRYDQPDEELSTGMKSVGKLAHEFLLLACTSSEEGVLNHQAGFYPRGVDPDEPPGTYAEHDFIELGLDSIDWMNMFKETVPVRNTILSKFIQTLRPWSSTKQSELLLAVLTSAPELVAEYFLSKKGFTFDPKLTATWIGYSTFLFSTIKLPIPRYFGYKERFARLPPPTSIVLESLLPQPLSQKVLTRCLNQNDKLITFFAVRLLCIAFTKLQDALRMYHEASTTSSPVWIQATKNLVDEFCQRCPSIKDVIGAFRHTSNTDLMQREAISRLLVLYYNAVPQVALDAKFDVSAALAEALLALDEDQNDHILRSMAVENLFQFAHFSPGMRWFTKAGNLTLSPFMAMAKLSVEAPSDMPLPKLRSALDSVAKENQIFQTQTPMSALSAFLSSLRRLQRCSNESLLFDFLDDCVSRCAAKPIKYLFALEGLQEEAHSSDKNALVSLLTLAIADQWSYMVKSAVGSVLEDLAQYIAEYLAGSIKIGENKRILKLIIKKLAAELPLDSKPRVLLESSRKLVDAVEVQGSQMHLSSTTQNCINAKNYSAPDINEVTKNLLDGSKIRMEDHGALVRWTTKEVDEVIEGGHAAALILLLSSEHLGIRKEAVVNISKLSARVKESTTEEKDQIWLLLSEVVETSKTIIDQEPLPATLSSFASHGIAVLNDPLHCLYPKINKFLSQGPTWDLDRIPLMQKILDEAPTLDDAHYLETSWLLTYMLHGLQSVTEMAIYRKRRVFEKLFSLYTNPYLGSGLRQKILHILFRATSIAGGSTTLITRFSTITWLQAQVALGGGVSLEALMDRVLESCDEQRVSTWSDKSAGKIATSILKI</sequence>
<dbReference type="GO" id="GO:0005730">
    <property type="term" value="C:nucleolus"/>
    <property type="evidence" value="ECO:0007669"/>
    <property type="project" value="TreeGrafter"/>
</dbReference>
<dbReference type="FunCoup" id="A0A0C3HAC1">
    <property type="interactions" value="301"/>
</dbReference>
<accession>A0A0C3HAC1</accession>
<dbReference type="Pfam" id="PF16201">
    <property type="entry name" value="NopRA1"/>
    <property type="match status" value="1"/>
</dbReference>
<dbReference type="InterPro" id="IPR032436">
    <property type="entry name" value="URB1_C"/>
</dbReference>
<dbReference type="InterPro" id="IPR016024">
    <property type="entry name" value="ARM-type_fold"/>
</dbReference>
<keyword evidence="5" id="KW-1185">Reference proteome</keyword>
<dbReference type="Pfam" id="PF26140">
    <property type="entry name" value="HEAT_URB1"/>
    <property type="match status" value="1"/>
</dbReference>
<dbReference type="InParanoid" id="A0A0C3HAC1"/>
<organism evidence="4 5">
    <name type="scientific">Oidiodendron maius (strain Zn)</name>
    <dbReference type="NCBI Taxonomy" id="913774"/>
    <lineage>
        <taxon>Eukaryota</taxon>
        <taxon>Fungi</taxon>
        <taxon>Dikarya</taxon>
        <taxon>Ascomycota</taxon>
        <taxon>Pezizomycotina</taxon>
        <taxon>Leotiomycetes</taxon>
        <taxon>Leotiomycetes incertae sedis</taxon>
        <taxon>Myxotrichaceae</taxon>
        <taxon>Oidiodendron</taxon>
    </lineage>
</organism>
<dbReference type="GO" id="GO:0000466">
    <property type="term" value="P:maturation of 5.8S rRNA from tricistronic rRNA transcript (SSU-rRNA, 5.8S rRNA, LSU-rRNA)"/>
    <property type="evidence" value="ECO:0007669"/>
    <property type="project" value="TreeGrafter"/>
</dbReference>
<name>A0A0C3HAC1_OIDMZ</name>
<dbReference type="GO" id="GO:0000463">
    <property type="term" value="P:maturation of LSU-rRNA from tricistronic rRNA transcript (SSU-rRNA, 5.8S rRNA, LSU-rRNA)"/>
    <property type="evidence" value="ECO:0007669"/>
    <property type="project" value="TreeGrafter"/>
</dbReference>
<evidence type="ECO:0000313" key="5">
    <source>
        <dbReference type="Proteomes" id="UP000054321"/>
    </source>
</evidence>
<dbReference type="STRING" id="913774.A0A0C3HAC1"/>
<reference evidence="5" key="2">
    <citation type="submission" date="2015-01" db="EMBL/GenBank/DDBJ databases">
        <title>Evolutionary Origins and Diversification of the Mycorrhizal Mutualists.</title>
        <authorList>
            <consortium name="DOE Joint Genome Institute"/>
            <consortium name="Mycorrhizal Genomics Consortium"/>
            <person name="Kohler A."/>
            <person name="Kuo A."/>
            <person name="Nagy L.G."/>
            <person name="Floudas D."/>
            <person name="Copeland A."/>
            <person name="Barry K.W."/>
            <person name="Cichocki N."/>
            <person name="Veneault-Fourrey C."/>
            <person name="LaButti K."/>
            <person name="Lindquist E.A."/>
            <person name="Lipzen A."/>
            <person name="Lundell T."/>
            <person name="Morin E."/>
            <person name="Murat C."/>
            <person name="Riley R."/>
            <person name="Ohm R."/>
            <person name="Sun H."/>
            <person name="Tunlid A."/>
            <person name="Henrissat B."/>
            <person name="Grigoriev I.V."/>
            <person name="Hibbett D.S."/>
            <person name="Martin F."/>
        </authorList>
    </citation>
    <scope>NUCLEOTIDE SEQUENCE [LARGE SCALE GENOMIC DNA]</scope>
    <source>
        <strain evidence="5">Zn</strain>
    </source>
</reference>
<dbReference type="PANTHER" id="PTHR13500">
    <property type="entry name" value="NUCLEOLAR PRERIBOSOMAL-ASSOCIATED PROTEIN 1"/>
    <property type="match status" value="1"/>
</dbReference>
<dbReference type="InterPro" id="IPR059018">
    <property type="entry name" value="HEAT_URB1"/>
</dbReference>
<evidence type="ECO:0008006" key="6">
    <source>
        <dbReference type="Google" id="ProtNLM"/>
    </source>
</evidence>
<proteinExistence type="predicted"/>
<dbReference type="AlphaFoldDB" id="A0A0C3HAC1"/>
<feature type="domain" description="URB1 N-terminal" evidence="1">
    <location>
        <begin position="100"/>
        <end position="449"/>
    </location>
</feature>
<feature type="domain" description="URB1 central HEAT repeat" evidence="3">
    <location>
        <begin position="635"/>
        <end position="832"/>
    </location>
</feature>
<evidence type="ECO:0000313" key="4">
    <source>
        <dbReference type="EMBL" id="KIN00170.1"/>
    </source>
</evidence>
<gene>
    <name evidence="4" type="ORF">OIDMADRAFT_164368</name>
</gene>
<evidence type="ECO:0000259" key="2">
    <source>
        <dbReference type="Pfam" id="PF16201"/>
    </source>
</evidence>
<evidence type="ECO:0000259" key="3">
    <source>
        <dbReference type="Pfam" id="PF26140"/>
    </source>
</evidence>
<dbReference type="OrthoDB" id="72892at2759"/>
<dbReference type="SUPFAM" id="SSF48371">
    <property type="entry name" value="ARM repeat"/>
    <property type="match status" value="1"/>
</dbReference>
<dbReference type="InterPro" id="IPR021714">
    <property type="entry name" value="URB1_N"/>
</dbReference>
<dbReference type="Proteomes" id="UP000054321">
    <property type="component" value="Unassembled WGS sequence"/>
</dbReference>
<protein>
    <recommendedName>
        <fullName evidence="6">Nucleolar pre-ribosomal-associated protein 1 N-terminal domain-containing protein</fullName>
    </recommendedName>
</protein>
<reference evidence="4 5" key="1">
    <citation type="submission" date="2014-04" db="EMBL/GenBank/DDBJ databases">
        <authorList>
            <consortium name="DOE Joint Genome Institute"/>
            <person name="Kuo A."/>
            <person name="Martino E."/>
            <person name="Perotto S."/>
            <person name="Kohler A."/>
            <person name="Nagy L.G."/>
            <person name="Floudas D."/>
            <person name="Copeland A."/>
            <person name="Barry K.W."/>
            <person name="Cichocki N."/>
            <person name="Veneault-Fourrey C."/>
            <person name="LaButti K."/>
            <person name="Lindquist E.A."/>
            <person name="Lipzen A."/>
            <person name="Lundell T."/>
            <person name="Morin E."/>
            <person name="Murat C."/>
            <person name="Sun H."/>
            <person name="Tunlid A."/>
            <person name="Henrissat B."/>
            <person name="Grigoriev I.V."/>
            <person name="Hibbett D.S."/>
            <person name="Martin F."/>
            <person name="Nordberg H.P."/>
            <person name="Cantor M.N."/>
            <person name="Hua S.X."/>
        </authorList>
    </citation>
    <scope>NUCLEOTIDE SEQUENCE [LARGE SCALE GENOMIC DNA]</scope>
    <source>
        <strain evidence="4 5">Zn</strain>
    </source>
</reference>
<dbReference type="HOGENOM" id="CLU_009575_0_0_1"/>
<dbReference type="EMBL" id="KN832877">
    <property type="protein sequence ID" value="KIN00170.1"/>
    <property type="molecule type" value="Genomic_DNA"/>
</dbReference>
<evidence type="ECO:0000259" key="1">
    <source>
        <dbReference type="Pfam" id="PF11707"/>
    </source>
</evidence>
<dbReference type="InterPro" id="IPR039844">
    <property type="entry name" value="URB1"/>
</dbReference>
<dbReference type="Pfam" id="PF11707">
    <property type="entry name" value="Npa1"/>
    <property type="match status" value="1"/>
</dbReference>